<dbReference type="InterPro" id="IPR019757">
    <property type="entry name" value="Pept_S26A_signal_pept_1_Lys-AS"/>
</dbReference>
<dbReference type="InterPro" id="IPR019758">
    <property type="entry name" value="Pept_S26A_signal_pept_1_CS"/>
</dbReference>
<evidence type="ECO:0000256" key="7">
    <source>
        <dbReference type="RuleBase" id="RU362042"/>
    </source>
</evidence>
<dbReference type="RefSeq" id="WP_216796595.1">
    <property type="nucleotide sequence ID" value="NZ_OU343031.1"/>
</dbReference>
<reference evidence="9 10" key="1">
    <citation type="submission" date="2021-06" db="EMBL/GenBank/DDBJ databases">
        <authorList>
            <person name="Szabo G."/>
        </authorList>
    </citation>
    <scope>NUCLEOTIDE SEQUENCE [LARGE SCALE GENOMIC DNA]</scope>
    <source>
        <strain evidence="9">MYVALT</strain>
    </source>
</reference>
<dbReference type="NCBIfam" id="TIGR02227">
    <property type="entry name" value="sigpep_I_bact"/>
    <property type="match status" value="1"/>
</dbReference>
<organism evidence="9 10">
    <name type="scientific">Candidatus Vallotiella hemipterorum</name>
    <dbReference type="NCBI Taxonomy" id="1177213"/>
    <lineage>
        <taxon>Bacteria</taxon>
        <taxon>Pseudomonadati</taxon>
        <taxon>Pseudomonadota</taxon>
        <taxon>Betaproteobacteria</taxon>
        <taxon>Burkholderiales</taxon>
        <taxon>Burkholderiaceae</taxon>
        <taxon>Candidatus Vallotiella</taxon>
    </lineage>
</organism>
<feature type="active site" evidence="6">
    <location>
        <position position="104"/>
    </location>
</feature>
<dbReference type="GO" id="GO:0004252">
    <property type="term" value="F:serine-type endopeptidase activity"/>
    <property type="evidence" value="ECO:0007669"/>
    <property type="project" value="InterPro"/>
</dbReference>
<evidence type="ECO:0000256" key="3">
    <source>
        <dbReference type="ARBA" id="ARBA00013208"/>
    </source>
</evidence>
<comment type="subcellular location">
    <subcellularLocation>
        <location evidence="7">Membrane</location>
        <topology evidence="7">Single-pass type II membrane protein</topology>
    </subcellularLocation>
</comment>
<dbReference type="Pfam" id="PF10502">
    <property type="entry name" value="Peptidase_S26"/>
    <property type="match status" value="1"/>
</dbReference>
<dbReference type="InterPro" id="IPR019533">
    <property type="entry name" value="Peptidase_S26"/>
</dbReference>
<keyword evidence="7" id="KW-0645">Protease</keyword>
<dbReference type="CDD" id="cd06530">
    <property type="entry name" value="S26_SPase_I"/>
    <property type="match status" value="1"/>
</dbReference>
<dbReference type="AlphaFoldDB" id="A0A916JRU0"/>
<keyword evidence="10" id="KW-1185">Reference proteome</keyword>
<feature type="transmembrane region" description="Helical" evidence="7">
    <location>
        <begin position="76"/>
        <end position="95"/>
    </location>
</feature>
<evidence type="ECO:0000256" key="2">
    <source>
        <dbReference type="ARBA" id="ARBA00009370"/>
    </source>
</evidence>
<gene>
    <name evidence="9" type="primary">lepB</name>
    <name evidence="9" type="ORF">MYVALT_G_02830</name>
</gene>
<feature type="active site" evidence="6">
    <location>
        <position position="159"/>
    </location>
</feature>
<sequence length="303" mass="35146">MNFALIFFLLVVLTSIAWIADKLIFLPRRQRAANAVMYTFDQQQEKLEKLFISENATRERARLCEETLRRPWWLEYSASFFPVLLVAFLLRSFIVEPFKIPSGSMLPTLLVGDFILVNKYNYGIRLPIIDKKITPGRDPQRGDVVVFRYPPQESIAYIKRVIGLPGDIVSYQDKRLMINGKMVPKTPISDYLDNSPISLGQTPKYVKQYLEALGHKRHALLNDPAIPPFLIETDDYPYRKNCFYNSHGMICKVPPGHYFVMGDNRDNSADSRYWGFVPNRNLIGRAFCIWLNFSSLKRIGFFE</sequence>
<dbReference type="KEGG" id="vtr:MYVALT_G_02830"/>
<dbReference type="PROSITE" id="PS00761">
    <property type="entry name" value="SPASE_I_3"/>
    <property type="match status" value="1"/>
</dbReference>
<dbReference type="Proteomes" id="UP000693996">
    <property type="component" value="Chromosome"/>
</dbReference>
<keyword evidence="7" id="KW-0812">Transmembrane</keyword>
<evidence type="ECO:0000256" key="1">
    <source>
        <dbReference type="ARBA" id="ARBA00000677"/>
    </source>
</evidence>
<evidence type="ECO:0000256" key="4">
    <source>
        <dbReference type="ARBA" id="ARBA00019232"/>
    </source>
</evidence>
<dbReference type="EC" id="3.4.21.89" evidence="3 7"/>
<evidence type="ECO:0000313" key="10">
    <source>
        <dbReference type="Proteomes" id="UP000693996"/>
    </source>
</evidence>
<accession>A0A916JRU0</accession>
<evidence type="ECO:0000259" key="8">
    <source>
        <dbReference type="Pfam" id="PF10502"/>
    </source>
</evidence>
<dbReference type="InterPro" id="IPR019756">
    <property type="entry name" value="Pept_S26A_signal_pept_1_Ser-AS"/>
</dbReference>
<evidence type="ECO:0000256" key="6">
    <source>
        <dbReference type="PIRSR" id="PIRSR600223-1"/>
    </source>
</evidence>
<dbReference type="GO" id="GO:0016020">
    <property type="term" value="C:membrane"/>
    <property type="evidence" value="ECO:0007669"/>
    <property type="project" value="UniProtKB-SubCell"/>
</dbReference>
<dbReference type="PANTHER" id="PTHR43390:SF1">
    <property type="entry name" value="CHLOROPLAST PROCESSING PEPTIDASE"/>
    <property type="match status" value="1"/>
</dbReference>
<proteinExistence type="inferred from homology"/>
<dbReference type="EMBL" id="OU343031">
    <property type="protein sequence ID" value="CAG7598631.1"/>
    <property type="molecule type" value="Genomic_DNA"/>
</dbReference>
<dbReference type="GO" id="GO:0006465">
    <property type="term" value="P:signal peptide processing"/>
    <property type="evidence" value="ECO:0007669"/>
    <property type="project" value="InterPro"/>
</dbReference>
<comment type="catalytic activity">
    <reaction evidence="1 7">
        <text>Cleavage of hydrophobic, N-terminal signal or leader sequences from secreted and periplasmic proteins.</text>
        <dbReference type="EC" id="3.4.21.89"/>
    </reaction>
</comment>
<protein>
    <recommendedName>
        <fullName evidence="4 7">Signal peptidase I</fullName>
        <ecNumber evidence="3 7">3.4.21.89</ecNumber>
    </recommendedName>
</protein>
<feature type="domain" description="Peptidase S26" evidence="8">
    <location>
        <begin position="74"/>
        <end position="290"/>
    </location>
</feature>
<keyword evidence="5 7" id="KW-0378">Hydrolase</keyword>
<dbReference type="PANTHER" id="PTHR43390">
    <property type="entry name" value="SIGNAL PEPTIDASE I"/>
    <property type="match status" value="1"/>
</dbReference>
<name>A0A916JRU0_9BURK</name>
<dbReference type="InterPro" id="IPR000223">
    <property type="entry name" value="Pept_S26A_signal_pept_1"/>
</dbReference>
<evidence type="ECO:0000313" key="9">
    <source>
        <dbReference type="EMBL" id="CAG7598631.1"/>
    </source>
</evidence>
<keyword evidence="7" id="KW-0472">Membrane</keyword>
<comment type="similarity">
    <text evidence="2 7">Belongs to the peptidase S26 family.</text>
</comment>
<keyword evidence="7" id="KW-1133">Transmembrane helix</keyword>
<evidence type="ECO:0000256" key="5">
    <source>
        <dbReference type="ARBA" id="ARBA00022801"/>
    </source>
</evidence>
<dbReference type="PROSITE" id="PS00760">
    <property type="entry name" value="SPASE_I_2"/>
    <property type="match status" value="1"/>
</dbReference>
<dbReference type="GO" id="GO:0009003">
    <property type="term" value="F:signal peptidase activity"/>
    <property type="evidence" value="ECO:0007669"/>
    <property type="project" value="UniProtKB-EC"/>
</dbReference>
<dbReference type="PROSITE" id="PS00501">
    <property type="entry name" value="SPASE_I_1"/>
    <property type="match status" value="1"/>
</dbReference>